<sequence length="231" mass="26293">MNSDKTENILYSGPYYLPIKSKVPTFSLDINDNNAYCYLSSIKESDKNVIYNHLRPENHGSVEIHKWTLTLPNPYTLDDASQFITHCENKAKMSGKCLNWAIRNSQGKFIGSIGLIPPGIPLENDKNNILNNINKINENKNLLEHSYEIGYWIASEYTNMGIASAAVRVVTDEIAFREMGLRKVRAFVFMGNDKSMRVLVKAGFKNIDFLSEYYLKNGQKIDAILFVKVPE</sequence>
<reference evidence="2" key="1">
    <citation type="submission" date="2021-06" db="EMBL/GenBank/DDBJ databases">
        <authorList>
            <person name="Kallberg Y."/>
            <person name="Tangrot J."/>
            <person name="Rosling A."/>
        </authorList>
    </citation>
    <scope>NUCLEOTIDE SEQUENCE</scope>
    <source>
        <strain evidence="2">FL130A</strain>
    </source>
</reference>
<comment type="caution">
    <text evidence="2">The sequence shown here is derived from an EMBL/GenBank/DDBJ whole genome shotgun (WGS) entry which is preliminary data.</text>
</comment>
<dbReference type="Proteomes" id="UP000789508">
    <property type="component" value="Unassembled WGS sequence"/>
</dbReference>
<dbReference type="AlphaFoldDB" id="A0A9N9GC51"/>
<dbReference type="OrthoDB" id="630895at2759"/>
<dbReference type="InterPro" id="IPR051531">
    <property type="entry name" value="N-acetyltransferase"/>
</dbReference>
<keyword evidence="3" id="KW-1185">Reference proteome</keyword>
<feature type="domain" description="N-acetyltransferase" evidence="1">
    <location>
        <begin position="52"/>
        <end position="231"/>
    </location>
</feature>
<dbReference type="SUPFAM" id="SSF55729">
    <property type="entry name" value="Acyl-CoA N-acyltransferases (Nat)"/>
    <property type="match status" value="1"/>
</dbReference>
<evidence type="ECO:0000313" key="2">
    <source>
        <dbReference type="EMBL" id="CAG8595999.1"/>
    </source>
</evidence>
<dbReference type="EMBL" id="CAJVPS010003897">
    <property type="protein sequence ID" value="CAG8595999.1"/>
    <property type="molecule type" value="Genomic_DNA"/>
</dbReference>
<dbReference type="Pfam" id="PF13302">
    <property type="entry name" value="Acetyltransf_3"/>
    <property type="match status" value="1"/>
</dbReference>
<protein>
    <submittedName>
        <fullName evidence="2">14491_t:CDS:1</fullName>
    </submittedName>
</protein>
<dbReference type="Gene3D" id="3.40.630.30">
    <property type="match status" value="1"/>
</dbReference>
<dbReference type="PANTHER" id="PTHR43792">
    <property type="entry name" value="GNAT FAMILY, PUTATIVE (AFU_ORTHOLOGUE AFUA_3G00765)-RELATED-RELATED"/>
    <property type="match status" value="1"/>
</dbReference>
<evidence type="ECO:0000313" key="3">
    <source>
        <dbReference type="Proteomes" id="UP000789508"/>
    </source>
</evidence>
<evidence type="ECO:0000259" key="1">
    <source>
        <dbReference type="PROSITE" id="PS51186"/>
    </source>
</evidence>
<organism evidence="2 3">
    <name type="scientific">Ambispora leptoticha</name>
    <dbReference type="NCBI Taxonomy" id="144679"/>
    <lineage>
        <taxon>Eukaryota</taxon>
        <taxon>Fungi</taxon>
        <taxon>Fungi incertae sedis</taxon>
        <taxon>Mucoromycota</taxon>
        <taxon>Glomeromycotina</taxon>
        <taxon>Glomeromycetes</taxon>
        <taxon>Archaeosporales</taxon>
        <taxon>Ambisporaceae</taxon>
        <taxon>Ambispora</taxon>
    </lineage>
</organism>
<gene>
    <name evidence="2" type="ORF">ALEPTO_LOCUS7922</name>
</gene>
<dbReference type="InterPro" id="IPR016181">
    <property type="entry name" value="Acyl_CoA_acyltransferase"/>
</dbReference>
<dbReference type="GO" id="GO:0016747">
    <property type="term" value="F:acyltransferase activity, transferring groups other than amino-acyl groups"/>
    <property type="evidence" value="ECO:0007669"/>
    <property type="project" value="InterPro"/>
</dbReference>
<accession>A0A9N9GC51</accession>
<proteinExistence type="predicted"/>
<name>A0A9N9GC51_9GLOM</name>
<dbReference type="PROSITE" id="PS51186">
    <property type="entry name" value="GNAT"/>
    <property type="match status" value="1"/>
</dbReference>
<dbReference type="InterPro" id="IPR000182">
    <property type="entry name" value="GNAT_dom"/>
</dbReference>